<feature type="region of interest" description="Disordered" evidence="7">
    <location>
        <begin position="506"/>
        <end position="525"/>
    </location>
</feature>
<dbReference type="SMART" id="SM00273">
    <property type="entry name" value="ENTH"/>
    <property type="match status" value="1"/>
</dbReference>
<dbReference type="OMA" id="VCQLFQY"/>
<evidence type="ECO:0000256" key="2">
    <source>
        <dbReference type="ARBA" id="ARBA00010135"/>
    </source>
</evidence>
<dbReference type="Gene3D" id="1.20.5.1700">
    <property type="match status" value="1"/>
</dbReference>
<dbReference type="GO" id="GO:0080025">
    <property type="term" value="F:phosphatidylinositol-3,5-bisphosphate binding"/>
    <property type="evidence" value="ECO:0007669"/>
    <property type="project" value="TreeGrafter"/>
</dbReference>
<dbReference type="SUPFAM" id="SSF48464">
    <property type="entry name" value="ENTH/VHS domain"/>
    <property type="match status" value="1"/>
</dbReference>
<evidence type="ECO:0000256" key="4">
    <source>
        <dbReference type="ARBA" id="ARBA00022583"/>
    </source>
</evidence>
<dbReference type="Pfam" id="PF07651">
    <property type="entry name" value="ANTH"/>
    <property type="match status" value="2"/>
</dbReference>
<dbReference type="GO" id="GO:0051015">
    <property type="term" value="F:actin filament binding"/>
    <property type="evidence" value="ECO:0007669"/>
    <property type="project" value="TreeGrafter"/>
</dbReference>
<keyword evidence="6" id="KW-0009">Actin-binding</keyword>
<dbReference type="GO" id="GO:0043325">
    <property type="term" value="F:phosphatidylinositol-3,4-bisphosphate binding"/>
    <property type="evidence" value="ECO:0007669"/>
    <property type="project" value="TreeGrafter"/>
</dbReference>
<proteinExistence type="inferred from homology"/>
<dbReference type="InterPro" id="IPR030224">
    <property type="entry name" value="Sla2_fam"/>
</dbReference>
<evidence type="ECO:0000256" key="6">
    <source>
        <dbReference type="ARBA" id="ARBA00023203"/>
    </source>
</evidence>
<dbReference type="GO" id="GO:0007015">
    <property type="term" value="P:actin filament organization"/>
    <property type="evidence" value="ECO:0007669"/>
    <property type="project" value="TreeGrafter"/>
</dbReference>
<dbReference type="FunFam" id="1.20.5.1700:FF:000002">
    <property type="entry name" value="Huntingtin interacting protein 1"/>
    <property type="match status" value="1"/>
</dbReference>
<dbReference type="PROSITE" id="PS50945">
    <property type="entry name" value="I_LWEQ"/>
    <property type="match status" value="1"/>
</dbReference>
<dbReference type="PANTHER" id="PTHR10407">
    <property type="entry name" value="HUNTINGTIN INTERACTING PROTEIN 1"/>
    <property type="match status" value="1"/>
</dbReference>
<dbReference type="SUPFAM" id="SSF109885">
    <property type="entry name" value="I/LWEQ domain"/>
    <property type="match status" value="1"/>
</dbReference>
<organism evidence="10 11">
    <name type="scientific">Oryzias melastigma</name>
    <name type="common">Marine medaka</name>
    <dbReference type="NCBI Taxonomy" id="30732"/>
    <lineage>
        <taxon>Eukaryota</taxon>
        <taxon>Metazoa</taxon>
        <taxon>Chordata</taxon>
        <taxon>Craniata</taxon>
        <taxon>Vertebrata</taxon>
        <taxon>Euteleostomi</taxon>
        <taxon>Actinopterygii</taxon>
        <taxon>Neopterygii</taxon>
        <taxon>Teleostei</taxon>
        <taxon>Neoteleostei</taxon>
        <taxon>Acanthomorphata</taxon>
        <taxon>Ovalentaria</taxon>
        <taxon>Atherinomorphae</taxon>
        <taxon>Beloniformes</taxon>
        <taxon>Adrianichthyidae</taxon>
        <taxon>Oryziinae</taxon>
        <taxon>Oryzias</taxon>
    </lineage>
</organism>
<dbReference type="InterPro" id="IPR013809">
    <property type="entry name" value="ENTH"/>
</dbReference>
<dbReference type="PANTHER" id="PTHR10407:SF10">
    <property type="entry name" value="HUNTINGTIN-INTERACTING PROTEIN 1-RELATED PROTEIN"/>
    <property type="match status" value="1"/>
</dbReference>
<dbReference type="FunFam" id="1.25.40.90:FF:000012">
    <property type="entry name" value="Huntingtin interacting protein 1-related"/>
    <property type="match status" value="1"/>
</dbReference>
<dbReference type="GO" id="GO:0035615">
    <property type="term" value="F:clathrin adaptor activity"/>
    <property type="evidence" value="ECO:0007669"/>
    <property type="project" value="TreeGrafter"/>
</dbReference>
<dbReference type="GO" id="GO:0006897">
    <property type="term" value="P:endocytosis"/>
    <property type="evidence" value="ECO:0007669"/>
    <property type="project" value="UniProtKB-KW"/>
</dbReference>
<dbReference type="GO" id="GO:0030136">
    <property type="term" value="C:clathrin-coated vesicle"/>
    <property type="evidence" value="ECO:0007669"/>
    <property type="project" value="TreeGrafter"/>
</dbReference>
<dbReference type="GO" id="GO:0030864">
    <property type="term" value="C:cortical actin cytoskeleton"/>
    <property type="evidence" value="ECO:0007669"/>
    <property type="project" value="TreeGrafter"/>
</dbReference>
<dbReference type="Gene3D" id="1.25.40.90">
    <property type="match status" value="1"/>
</dbReference>
<dbReference type="InterPro" id="IPR002558">
    <property type="entry name" value="ILWEQ_dom"/>
</dbReference>
<dbReference type="GO" id="GO:0032051">
    <property type="term" value="F:clathrin light chain binding"/>
    <property type="evidence" value="ECO:0007669"/>
    <property type="project" value="TreeGrafter"/>
</dbReference>
<reference evidence="10" key="2">
    <citation type="submission" date="2025-09" db="UniProtKB">
        <authorList>
            <consortium name="Ensembl"/>
        </authorList>
    </citation>
    <scope>IDENTIFICATION</scope>
</reference>
<dbReference type="GeneTree" id="ENSGT00940000153594"/>
<protein>
    <submittedName>
        <fullName evidence="10">Huntingtin interacting protein 1 related</fullName>
    </submittedName>
</protein>
<dbReference type="AlphaFoldDB" id="A0A3B3DVR0"/>
<dbReference type="SMART" id="SM00307">
    <property type="entry name" value="ILWEQ"/>
    <property type="match status" value="1"/>
</dbReference>
<feature type="domain" description="I/LWEQ" evidence="9">
    <location>
        <begin position="697"/>
        <end position="919"/>
    </location>
</feature>
<dbReference type="Gene3D" id="6.10.250.920">
    <property type="match status" value="1"/>
</dbReference>
<feature type="compositionally biased region" description="Polar residues" evidence="7">
    <location>
        <begin position="506"/>
        <end position="517"/>
    </location>
</feature>
<accession>A0A3B3DVR0</accession>
<sequence length="919" mass="103647">FLFQLQSLSKIVATNESPPKEKYVRNIILGTHKETGATTFWSYAVNLPVSSNSMVSWKFCYLLHKVLRDGHRNSVVDSHRHSRTVRDMGVLWGNLHDRYGHIVALYTKYLHLKMEFHAKVKTSVLKDVCLQSFICKFELSFVRVLRQLDANGAKSTTPAGQCRLTPLIPLILDSSFLYHFSVFLRMFFSDIERGFETSVFVCSLTHFYKRAREMEFFKSVIQIPDLPDEPPNFLRAAALAEYKKPVVVMPGEDYQEEEVETHPEFREIPQMPQMPQVRLDMNKTKYYLSSRANSWSLWREMEALKPEIQIIKDEAQKSVIELTTQLSHMEAELDAQRTHNQVAMIENEHLRMEVEALRAANVETRTSERRAQAAELRFSQLKERHAELVTSHADLMKKNAEAVRMLSSSKQEQDDLLRTKTNLEKELDNLRWDKQTKLAINAEQKQEIDRLRRELDSTRAELTRANSALQSKEMSGTQLNSTLAGLQAEKEVLLRSVREQEAELNSLRQQAHLQHSSLEQERQRSSMELGSLQAQLQQQLAQKLQNEQFALLQCAVVEAEGIILDAVAKLDDPIHVRCTSSPDYLVNRAEVTLGSIDKLQQSHLVYLGNRSDASGLLRAVTQFSHLAADTIVNGAATSHSAPVDHADSLSDSCRDCANQCLQFLKDLNYSGVKGLPWRWILHHLCGSVLVQDLRPKGQDVLKEELGTMVDKEMVATSTAIEDAVLRMDILSQARRDTTGLKLEVNQSILGSCSDLMKAVHILVTAATDLQKDIVEGGRGAASTTEFYAKNSRWTEGLISASKAVGWGATQLLDSADRVVSEKGTYEELIACSHEIAGSTAQLVAASKVKADRSNKKLNTLQQASRHVNDMAAVVVTSTKHGQKQISDHGLMDFSGMSLIKLKKEEMEAQVRPVKKNDMK</sequence>
<dbReference type="PROSITE" id="PS50942">
    <property type="entry name" value="ENTH"/>
    <property type="match status" value="1"/>
</dbReference>
<dbReference type="InterPro" id="IPR011417">
    <property type="entry name" value="ANTH_dom"/>
</dbReference>
<dbReference type="Pfam" id="PF01608">
    <property type="entry name" value="I_LWEQ"/>
    <property type="match status" value="1"/>
</dbReference>
<feature type="domain" description="ENTH" evidence="8">
    <location>
        <begin position="1"/>
        <end position="124"/>
    </location>
</feature>
<dbReference type="Gene3D" id="1.20.1410.10">
    <property type="entry name" value="I/LWEQ domain"/>
    <property type="match status" value="1"/>
</dbReference>
<evidence type="ECO:0000259" key="9">
    <source>
        <dbReference type="PROSITE" id="PS50945"/>
    </source>
</evidence>
<dbReference type="InterPro" id="IPR032422">
    <property type="entry name" value="HIP1_clath-bd"/>
</dbReference>
<comment type="similarity">
    <text evidence="2">Belongs to the SLA2 family.</text>
</comment>
<evidence type="ECO:0000259" key="8">
    <source>
        <dbReference type="PROSITE" id="PS50942"/>
    </source>
</evidence>
<dbReference type="Proteomes" id="UP000261560">
    <property type="component" value="Unplaced"/>
</dbReference>
<keyword evidence="4" id="KW-0254">Endocytosis</keyword>
<dbReference type="Pfam" id="PF16515">
    <property type="entry name" value="HIP1_clath_bdg"/>
    <property type="match status" value="1"/>
</dbReference>
<evidence type="ECO:0000256" key="3">
    <source>
        <dbReference type="ARBA" id="ARBA00022490"/>
    </source>
</evidence>
<dbReference type="InterPro" id="IPR008942">
    <property type="entry name" value="ENTH_VHS"/>
</dbReference>
<reference evidence="10" key="1">
    <citation type="submission" date="2025-08" db="UniProtKB">
        <authorList>
            <consortium name="Ensembl"/>
        </authorList>
    </citation>
    <scope>IDENTIFICATION</scope>
</reference>
<evidence type="ECO:0000256" key="7">
    <source>
        <dbReference type="SAM" id="MobiDB-lite"/>
    </source>
</evidence>
<evidence type="ECO:0000256" key="1">
    <source>
        <dbReference type="ARBA" id="ARBA00004496"/>
    </source>
</evidence>
<keyword evidence="3" id="KW-0963">Cytoplasm</keyword>
<dbReference type="GO" id="GO:0048268">
    <property type="term" value="P:clathrin coat assembly"/>
    <property type="evidence" value="ECO:0007669"/>
    <property type="project" value="TreeGrafter"/>
</dbReference>
<keyword evidence="11" id="KW-1185">Reference proteome</keyword>
<name>A0A3B3DVR0_ORYME</name>
<evidence type="ECO:0000313" key="10">
    <source>
        <dbReference type="Ensembl" id="ENSOMEP00000033529.1"/>
    </source>
</evidence>
<comment type="subcellular location">
    <subcellularLocation>
        <location evidence="1">Cytoplasm</location>
    </subcellularLocation>
</comment>
<dbReference type="InterPro" id="IPR035964">
    <property type="entry name" value="I/LWEQ_dom_sf"/>
</dbReference>
<keyword evidence="5" id="KW-0175">Coiled coil</keyword>
<evidence type="ECO:0000313" key="11">
    <source>
        <dbReference type="Proteomes" id="UP000261560"/>
    </source>
</evidence>
<dbReference type="Ensembl" id="ENSOMET00000026729.1">
    <property type="protein sequence ID" value="ENSOMEP00000033529.1"/>
    <property type="gene ID" value="ENSOMEG00000021109.1"/>
</dbReference>
<evidence type="ECO:0000256" key="5">
    <source>
        <dbReference type="ARBA" id="ARBA00023054"/>
    </source>
</evidence>